<dbReference type="AlphaFoldDB" id="A0A699JJT5"/>
<feature type="non-terminal residue" evidence="1">
    <location>
        <position position="128"/>
    </location>
</feature>
<sequence length="128" mass="14347">MIILERKESLVDCAFATFKISPDLNSSLFLHPFEGPGSLVVQEKPIGAQNYRYCRRSLEIGLSTKRNLGFIKDEHYLAQRSLLSSLLPSVETACALLQQKESQTKVFSSSLESLMKSIALYSKTDSKK</sequence>
<dbReference type="GO" id="GO:0004180">
    <property type="term" value="F:carboxypeptidase activity"/>
    <property type="evidence" value="ECO:0007669"/>
    <property type="project" value="UniProtKB-KW"/>
</dbReference>
<name>A0A699JJT5_TANCI</name>
<keyword evidence="1" id="KW-0121">Carboxypeptidase</keyword>
<proteinExistence type="predicted"/>
<comment type="caution">
    <text evidence="1">The sequence shown here is derived from an EMBL/GenBank/DDBJ whole genome shotgun (WGS) entry which is preliminary data.</text>
</comment>
<organism evidence="1">
    <name type="scientific">Tanacetum cinerariifolium</name>
    <name type="common">Dalmatian daisy</name>
    <name type="synonym">Chrysanthemum cinerariifolium</name>
    <dbReference type="NCBI Taxonomy" id="118510"/>
    <lineage>
        <taxon>Eukaryota</taxon>
        <taxon>Viridiplantae</taxon>
        <taxon>Streptophyta</taxon>
        <taxon>Embryophyta</taxon>
        <taxon>Tracheophyta</taxon>
        <taxon>Spermatophyta</taxon>
        <taxon>Magnoliopsida</taxon>
        <taxon>eudicotyledons</taxon>
        <taxon>Gunneridae</taxon>
        <taxon>Pentapetalae</taxon>
        <taxon>asterids</taxon>
        <taxon>campanulids</taxon>
        <taxon>Asterales</taxon>
        <taxon>Asteraceae</taxon>
        <taxon>Asteroideae</taxon>
        <taxon>Anthemideae</taxon>
        <taxon>Anthemidinae</taxon>
        <taxon>Tanacetum</taxon>
    </lineage>
</organism>
<keyword evidence="1" id="KW-0645">Protease</keyword>
<evidence type="ECO:0000313" key="1">
    <source>
        <dbReference type="EMBL" id="GFA36499.1"/>
    </source>
</evidence>
<dbReference type="EMBL" id="BKCJ010411528">
    <property type="protein sequence ID" value="GFA36499.1"/>
    <property type="molecule type" value="Genomic_DNA"/>
</dbReference>
<reference evidence="1" key="1">
    <citation type="journal article" date="2019" name="Sci. Rep.">
        <title>Draft genome of Tanacetum cinerariifolium, the natural source of mosquito coil.</title>
        <authorList>
            <person name="Yamashiro T."/>
            <person name="Shiraishi A."/>
            <person name="Satake H."/>
            <person name="Nakayama K."/>
        </authorList>
    </citation>
    <scope>NUCLEOTIDE SEQUENCE</scope>
</reference>
<gene>
    <name evidence="1" type="ORF">Tci_608471</name>
</gene>
<accession>A0A699JJT5</accession>
<keyword evidence="1" id="KW-0378">Hydrolase</keyword>
<protein>
    <submittedName>
        <fullName evidence="1">Serine carboxypeptidase S28 family protein</fullName>
    </submittedName>
</protein>